<dbReference type="Proteomes" id="UP000189580">
    <property type="component" value="Chromosome a"/>
</dbReference>
<proteinExistence type="predicted"/>
<dbReference type="Gene3D" id="3.90.190.10">
    <property type="entry name" value="Protein tyrosine phosphatase superfamily"/>
    <property type="match status" value="1"/>
</dbReference>
<dbReference type="EMBL" id="CP014501">
    <property type="protein sequence ID" value="ANB12346.1"/>
    <property type="molecule type" value="Genomic_DNA"/>
</dbReference>
<name>A0A167D124_9ASCO</name>
<dbReference type="RefSeq" id="XP_018734823.1">
    <property type="nucleotide sequence ID" value="XM_018882545.1"/>
</dbReference>
<dbReference type="PANTHER" id="PTHR46588:SF1">
    <property type="entry name" value="SERINE_THREONINE_TYROSINE-INTERACTING PROTEIN"/>
    <property type="match status" value="1"/>
</dbReference>
<dbReference type="GO" id="GO:0005737">
    <property type="term" value="C:cytoplasm"/>
    <property type="evidence" value="ECO:0007669"/>
    <property type="project" value="TreeGrafter"/>
</dbReference>
<dbReference type="AlphaFoldDB" id="A0A167D124"/>
<dbReference type="OrthoDB" id="10252009at2759"/>
<keyword evidence="3" id="KW-1185">Reference proteome</keyword>
<evidence type="ECO:0008006" key="4">
    <source>
        <dbReference type="Google" id="ProtNLM"/>
    </source>
</evidence>
<dbReference type="KEGG" id="slb:AWJ20_596"/>
<sequence>MTGIASDRTVSCGDGGQVSFPRVDIKISSNGEYSSLENWQHEDRNRAQLVADNLYLGPMSVLRDKQFIIKNNIRVLISLVDPRLFNIVDKRSAQLDLGPALKVVYVHTEPASSLSAQISMDEFMLVSQEINLARADHVSSLVFCETGNEKAAAAVAAHLISTRGFTAVQAIQHVHSSRFSVHSDSQTIYYLQAYESLCSAQNAVQSPSSVQPKRQREPDEQFPTGLTSKRVH</sequence>
<dbReference type="InterPro" id="IPR029021">
    <property type="entry name" value="Prot-tyrosine_phosphatase-like"/>
</dbReference>
<dbReference type="GO" id="GO:0062026">
    <property type="term" value="P:negative regulation of SCF-dependent proteasomal ubiquitin-dependent catabolic process"/>
    <property type="evidence" value="ECO:0007669"/>
    <property type="project" value="TreeGrafter"/>
</dbReference>
<dbReference type="GeneID" id="30037645"/>
<dbReference type="GO" id="GO:0005654">
    <property type="term" value="C:nucleoplasm"/>
    <property type="evidence" value="ECO:0007669"/>
    <property type="project" value="TreeGrafter"/>
</dbReference>
<protein>
    <recommendedName>
        <fullName evidence="4">Protein-tyrosine-phosphatase</fullName>
    </recommendedName>
</protein>
<accession>A0A167D124</accession>
<evidence type="ECO:0000256" key="1">
    <source>
        <dbReference type="SAM" id="MobiDB-lite"/>
    </source>
</evidence>
<evidence type="ECO:0000313" key="3">
    <source>
        <dbReference type="Proteomes" id="UP000189580"/>
    </source>
</evidence>
<evidence type="ECO:0000313" key="2">
    <source>
        <dbReference type="EMBL" id="ANB12346.1"/>
    </source>
</evidence>
<dbReference type="GO" id="GO:0070372">
    <property type="term" value="P:regulation of ERK1 and ERK2 cascade"/>
    <property type="evidence" value="ECO:0007669"/>
    <property type="project" value="TreeGrafter"/>
</dbReference>
<dbReference type="InterPro" id="IPR052449">
    <property type="entry name" value="STYX-Interacting_Phosphatase"/>
</dbReference>
<reference evidence="2 3" key="1">
    <citation type="submission" date="2016-02" db="EMBL/GenBank/DDBJ databases">
        <title>Complete genome sequence and transcriptome regulation of the pentose utilising yeast Sugiyamaella lignohabitans.</title>
        <authorList>
            <person name="Bellasio M."/>
            <person name="Peymann A."/>
            <person name="Valli M."/>
            <person name="Sipitzky M."/>
            <person name="Graf A."/>
            <person name="Sauer M."/>
            <person name="Marx H."/>
            <person name="Mattanovich D."/>
        </authorList>
    </citation>
    <scope>NUCLEOTIDE SEQUENCE [LARGE SCALE GENOMIC DNA]</scope>
    <source>
        <strain evidence="2 3">CBS 10342</strain>
    </source>
</reference>
<dbReference type="GO" id="GO:1990444">
    <property type="term" value="F:F-box domain binding"/>
    <property type="evidence" value="ECO:0007669"/>
    <property type="project" value="TreeGrafter"/>
</dbReference>
<organism evidence="2 3">
    <name type="scientific">Sugiyamaella lignohabitans</name>
    <dbReference type="NCBI Taxonomy" id="796027"/>
    <lineage>
        <taxon>Eukaryota</taxon>
        <taxon>Fungi</taxon>
        <taxon>Dikarya</taxon>
        <taxon>Ascomycota</taxon>
        <taxon>Saccharomycotina</taxon>
        <taxon>Dipodascomycetes</taxon>
        <taxon>Dipodascales</taxon>
        <taxon>Trichomonascaceae</taxon>
        <taxon>Sugiyamaella</taxon>
    </lineage>
</organism>
<feature type="region of interest" description="Disordered" evidence="1">
    <location>
        <begin position="205"/>
        <end position="232"/>
    </location>
</feature>
<dbReference type="PANTHER" id="PTHR46588">
    <property type="entry name" value="SERINE/THREONINE/TYROSINE-INTERACTING PROTEIN"/>
    <property type="match status" value="1"/>
</dbReference>
<dbReference type="SUPFAM" id="SSF52799">
    <property type="entry name" value="(Phosphotyrosine protein) phosphatases II"/>
    <property type="match status" value="1"/>
</dbReference>
<gene>
    <name evidence="2" type="ORF">AWJ20_596</name>
</gene>